<evidence type="ECO:0000313" key="1">
    <source>
        <dbReference type="EMBL" id="KAG7349536.1"/>
    </source>
</evidence>
<evidence type="ECO:0000313" key="2">
    <source>
        <dbReference type="Proteomes" id="UP000693970"/>
    </source>
</evidence>
<keyword evidence="2" id="KW-1185">Reference proteome</keyword>
<dbReference type="Proteomes" id="UP000693970">
    <property type="component" value="Unassembled WGS sequence"/>
</dbReference>
<dbReference type="OrthoDB" id="341482at2759"/>
<protein>
    <submittedName>
        <fullName evidence="1">Uncharacterized protein</fullName>
    </submittedName>
</protein>
<dbReference type="AlphaFoldDB" id="A0A9K3KTZ9"/>
<organism evidence="1 2">
    <name type="scientific">Nitzschia inconspicua</name>
    <dbReference type="NCBI Taxonomy" id="303405"/>
    <lineage>
        <taxon>Eukaryota</taxon>
        <taxon>Sar</taxon>
        <taxon>Stramenopiles</taxon>
        <taxon>Ochrophyta</taxon>
        <taxon>Bacillariophyta</taxon>
        <taxon>Bacillariophyceae</taxon>
        <taxon>Bacillariophycidae</taxon>
        <taxon>Bacillariales</taxon>
        <taxon>Bacillariaceae</taxon>
        <taxon>Nitzschia</taxon>
    </lineage>
</organism>
<dbReference type="EMBL" id="JAGRRH010000019">
    <property type="protein sequence ID" value="KAG7349536.1"/>
    <property type="molecule type" value="Genomic_DNA"/>
</dbReference>
<proteinExistence type="predicted"/>
<comment type="caution">
    <text evidence="1">The sequence shown here is derived from an EMBL/GenBank/DDBJ whole genome shotgun (WGS) entry which is preliminary data.</text>
</comment>
<sequence>MKISFAKCIPNAFQMHSKCISVCMEADRSPSRQKASKNYLPYKKTRDLIVTDPCPPADHILTDNSIETIIIAMWEVPDYTNFSNDICEKRHHASSLVTKMEETFTWLLLSLDPQTVLSSLPTNPMATSSRITLL</sequence>
<reference evidence="1" key="1">
    <citation type="journal article" date="2021" name="Sci. Rep.">
        <title>Diploid genomic architecture of Nitzschia inconspicua, an elite biomass production diatom.</title>
        <authorList>
            <person name="Oliver A."/>
            <person name="Podell S."/>
            <person name="Pinowska A."/>
            <person name="Traller J.C."/>
            <person name="Smith S.R."/>
            <person name="McClure R."/>
            <person name="Beliaev A."/>
            <person name="Bohutskyi P."/>
            <person name="Hill E.A."/>
            <person name="Rabines A."/>
            <person name="Zheng H."/>
            <person name="Allen L.Z."/>
            <person name="Kuo A."/>
            <person name="Grigoriev I.V."/>
            <person name="Allen A.E."/>
            <person name="Hazlebeck D."/>
            <person name="Allen E.E."/>
        </authorList>
    </citation>
    <scope>NUCLEOTIDE SEQUENCE</scope>
    <source>
        <strain evidence="1">Hildebrandi</strain>
    </source>
</reference>
<accession>A0A9K3KTZ9</accession>
<name>A0A9K3KTZ9_9STRA</name>
<gene>
    <name evidence="1" type="ORF">IV203_012133</name>
</gene>
<reference evidence="1" key="2">
    <citation type="submission" date="2021-04" db="EMBL/GenBank/DDBJ databases">
        <authorList>
            <person name="Podell S."/>
        </authorList>
    </citation>
    <scope>NUCLEOTIDE SEQUENCE</scope>
    <source>
        <strain evidence="1">Hildebrandi</strain>
    </source>
</reference>